<dbReference type="InterPro" id="IPR011646">
    <property type="entry name" value="KAP_P-loop"/>
</dbReference>
<proteinExistence type="predicted"/>
<comment type="caution">
    <text evidence="2">The sequence shown here is derived from an EMBL/GenBank/DDBJ whole genome shotgun (WGS) entry which is preliminary data.</text>
</comment>
<dbReference type="SUPFAM" id="SSF52540">
    <property type="entry name" value="P-loop containing nucleoside triphosphate hydrolases"/>
    <property type="match status" value="1"/>
</dbReference>
<dbReference type="EMBL" id="LCRD01000049">
    <property type="protein sequence ID" value="KKW29330.1"/>
    <property type="molecule type" value="Genomic_DNA"/>
</dbReference>
<dbReference type="Gene3D" id="3.40.50.300">
    <property type="entry name" value="P-loop containing nucleotide triphosphate hydrolases"/>
    <property type="match status" value="1"/>
</dbReference>
<reference evidence="2 3" key="1">
    <citation type="journal article" date="2015" name="Nature">
        <title>rRNA introns, odd ribosomes, and small enigmatic genomes across a large radiation of phyla.</title>
        <authorList>
            <person name="Brown C.T."/>
            <person name="Hug L.A."/>
            <person name="Thomas B.C."/>
            <person name="Sharon I."/>
            <person name="Castelle C.J."/>
            <person name="Singh A."/>
            <person name="Wilkins M.J."/>
            <person name="Williams K.H."/>
            <person name="Banfield J.F."/>
        </authorList>
    </citation>
    <scope>NUCLEOTIDE SEQUENCE [LARGE SCALE GENOMIC DNA]</scope>
</reference>
<feature type="domain" description="KAP NTPase" evidence="1">
    <location>
        <begin position="39"/>
        <end position="86"/>
    </location>
</feature>
<dbReference type="Proteomes" id="UP000034846">
    <property type="component" value="Unassembled WGS sequence"/>
</dbReference>
<evidence type="ECO:0000313" key="2">
    <source>
        <dbReference type="EMBL" id="KKW29330.1"/>
    </source>
</evidence>
<evidence type="ECO:0000259" key="1">
    <source>
        <dbReference type="Pfam" id="PF07693"/>
    </source>
</evidence>
<sequence length="396" mass="45090">MTASFIAQPQSLIESPKVPDLLNLGTEKVKIRSLLNKIGEYNTIGLVGKHGVGKSTLLNSVIEETKTQFEWVIFDAWQFPDKSDLWDGFCLKTAEHFDLLEGMREKLDGENPHEISGNGLTKLKPFNGWGDLLRGTPVNRTYQFFQLLKIVIDNSKKPVVFVIEDADRAGTPGLRFIETLHYFLSETIFNQIVTSFVLIGSQAYADDLSSYAKSLDHLHFFEPKHKSLENFFNNTINLSVFEKRSLPASQLSDFFLYLMEKYDYFNLRLIKSIMRRSDLLYGKLVQDGHKPDPRLAILAETSHFVTTNDKLGSQKIYTAIKDTGVINHQPFTALATAIHANERSIFTTDGRLISYSPSSITLLDAKINMKAEIWQTNSFEKGTFSKKYYFDLPEEN</sequence>
<gene>
    <name evidence="2" type="ORF">UY72_C0049G0007</name>
</gene>
<name>A0A0G1XEL2_9BACT</name>
<dbReference type="AlphaFoldDB" id="A0A0G1XEL2"/>
<evidence type="ECO:0000313" key="3">
    <source>
        <dbReference type="Proteomes" id="UP000034846"/>
    </source>
</evidence>
<accession>A0A0G1XEL2</accession>
<protein>
    <recommendedName>
        <fullName evidence="1">KAP NTPase domain-containing protein</fullName>
    </recommendedName>
</protein>
<dbReference type="InterPro" id="IPR027417">
    <property type="entry name" value="P-loop_NTPase"/>
</dbReference>
<dbReference type="Pfam" id="PF07693">
    <property type="entry name" value="KAP_NTPase"/>
    <property type="match status" value="1"/>
</dbReference>
<organism evidence="2 3">
    <name type="scientific">Candidatus Uhrbacteria bacterium GW2011_GWD2_52_7</name>
    <dbReference type="NCBI Taxonomy" id="1618989"/>
    <lineage>
        <taxon>Bacteria</taxon>
        <taxon>Candidatus Uhriibacteriota</taxon>
    </lineage>
</organism>